<dbReference type="GO" id="GO:0005524">
    <property type="term" value="F:ATP binding"/>
    <property type="evidence" value="ECO:0007669"/>
    <property type="project" value="InterPro"/>
</dbReference>
<dbReference type="GO" id="GO:0004386">
    <property type="term" value="F:helicase activity"/>
    <property type="evidence" value="ECO:0007669"/>
    <property type="project" value="UniProtKB-KW"/>
</dbReference>
<dbReference type="InterPro" id="IPR038718">
    <property type="entry name" value="SNF2-like_sf"/>
</dbReference>
<dbReference type="InterPro" id="IPR027417">
    <property type="entry name" value="P-loop_NTPase"/>
</dbReference>
<dbReference type="GO" id="GO:0015616">
    <property type="term" value="F:DNA translocase activity"/>
    <property type="evidence" value="ECO:0007669"/>
    <property type="project" value="TreeGrafter"/>
</dbReference>
<dbReference type="EMBL" id="CP014806">
    <property type="protein sequence ID" value="AMX00922.1"/>
    <property type="molecule type" value="Genomic_DNA"/>
</dbReference>
<dbReference type="InterPro" id="IPR050496">
    <property type="entry name" value="SNF2_RAD54_helicase_repair"/>
</dbReference>
<dbReference type="InterPro" id="IPR014001">
    <property type="entry name" value="Helicase_ATP-bd"/>
</dbReference>
<gene>
    <name evidence="4" type="ORF">ATY39_16960</name>
</gene>
<dbReference type="RefSeq" id="WP_066791765.1">
    <property type="nucleotide sequence ID" value="NZ_CP014806.1"/>
</dbReference>
<dbReference type="InterPro" id="IPR001650">
    <property type="entry name" value="Helicase_C-like"/>
</dbReference>
<name>A0A143HI27_9BACL</name>
<dbReference type="Pfam" id="PF00271">
    <property type="entry name" value="Helicase_C"/>
    <property type="match status" value="1"/>
</dbReference>
<evidence type="ECO:0000313" key="4">
    <source>
        <dbReference type="EMBL" id="AMX00922.1"/>
    </source>
</evidence>
<dbReference type="OrthoDB" id="9760715at2"/>
<dbReference type="InterPro" id="IPR022138">
    <property type="entry name" value="DUF3670"/>
</dbReference>
<dbReference type="AlphaFoldDB" id="A0A143HI27"/>
<evidence type="ECO:0000313" key="5">
    <source>
        <dbReference type="Proteomes" id="UP000076021"/>
    </source>
</evidence>
<dbReference type="KEGG" id="rst:ATY39_16960"/>
<keyword evidence="5" id="KW-1185">Reference proteome</keyword>
<keyword evidence="4" id="KW-0347">Helicase</keyword>
<organism evidence="4 5">
    <name type="scientific">Rummeliibacillus stabekisii</name>
    <dbReference type="NCBI Taxonomy" id="241244"/>
    <lineage>
        <taxon>Bacteria</taxon>
        <taxon>Bacillati</taxon>
        <taxon>Bacillota</taxon>
        <taxon>Bacilli</taxon>
        <taxon>Bacillales</taxon>
        <taxon>Caryophanaceae</taxon>
        <taxon>Rummeliibacillus</taxon>
    </lineage>
</organism>
<dbReference type="Gene3D" id="3.40.50.300">
    <property type="entry name" value="P-loop containing nucleotide triphosphate hydrolases"/>
    <property type="match status" value="1"/>
</dbReference>
<dbReference type="Proteomes" id="UP000076021">
    <property type="component" value="Chromosome"/>
</dbReference>
<dbReference type="CDD" id="cd18793">
    <property type="entry name" value="SF2_C_SNF"/>
    <property type="match status" value="1"/>
</dbReference>
<evidence type="ECO:0000256" key="1">
    <source>
        <dbReference type="ARBA" id="ARBA00022801"/>
    </source>
</evidence>
<evidence type="ECO:0000259" key="3">
    <source>
        <dbReference type="PROSITE" id="PS51194"/>
    </source>
</evidence>
<reference evidence="4 5" key="1">
    <citation type="journal article" date="2016" name="Genome Announc.">
        <title>Whole-Genome Sequence of Rummeliibacillus stabekisii Strain PP9 Isolated from Antarctic Soil.</title>
        <authorList>
            <person name="da Mota F.F."/>
            <person name="Vollu R.E."/>
            <person name="Jurelevicius D."/>
            <person name="Seldin L."/>
        </authorList>
    </citation>
    <scope>NUCLEOTIDE SEQUENCE [LARGE SCALE GENOMIC DNA]</scope>
    <source>
        <strain evidence="4 5">PP9</strain>
    </source>
</reference>
<dbReference type="SUPFAM" id="SSF52540">
    <property type="entry name" value="P-loop containing nucleoside triphosphate hydrolases"/>
    <property type="match status" value="2"/>
</dbReference>
<dbReference type="Gene3D" id="3.40.50.10810">
    <property type="entry name" value="Tandem AAA-ATPase domain"/>
    <property type="match status" value="1"/>
</dbReference>
<accession>A0A143HI27</accession>
<dbReference type="InterPro" id="IPR000330">
    <property type="entry name" value="SNF2_N"/>
</dbReference>
<dbReference type="FunFam" id="3.40.50.300:FF:000533">
    <property type="entry name" value="Helicase, Snf2 family"/>
    <property type="match status" value="1"/>
</dbReference>
<keyword evidence="4" id="KW-0067">ATP-binding</keyword>
<dbReference type="SMART" id="SM00487">
    <property type="entry name" value="DEXDc"/>
    <property type="match status" value="1"/>
</dbReference>
<dbReference type="Pfam" id="PF12419">
    <property type="entry name" value="DUF3670"/>
    <property type="match status" value="1"/>
</dbReference>
<feature type="domain" description="Helicase C-terminal" evidence="3">
    <location>
        <begin position="755"/>
        <end position="920"/>
    </location>
</feature>
<dbReference type="GO" id="GO:0016787">
    <property type="term" value="F:hydrolase activity"/>
    <property type="evidence" value="ECO:0007669"/>
    <property type="project" value="UniProtKB-KW"/>
</dbReference>
<keyword evidence="1" id="KW-0378">Hydrolase</keyword>
<dbReference type="CDD" id="cd18012">
    <property type="entry name" value="DEXQc_arch_SWI2_SNF2"/>
    <property type="match status" value="1"/>
</dbReference>
<feature type="domain" description="Helicase ATP-binding" evidence="2">
    <location>
        <begin position="463"/>
        <end position="628"/>
    </location>
</feature>
<dbReference type="PANTHER" id="PTHR45629">
    <property type="entry name" value="SNF2/RAD54 FAMILY MEMBER"/>
    <property type="match status" value="1"/>
</dbReference>
<proteinExistence type="predicted"/>
<reference evidence="5" key="2">
    <citation type="submission" date="2016-03" db="EMBL/GenBank/DDBJ databases">
        <authorList>
            <person name="Seldin L."/>
        </authorList>
    </citation>
    <scope>NUCLEOTIDE SEQUENCE [LARGE SCALE GENOMIC DNA]</scope>
    <source>
        <strain evidence="5">PP9</strain>
    </source>
</reference>
<sequence length="924" mass="107171">MTLQSKVPASFLKTLLVEIKTENGQSYTIQSLDEHGTPMNVDEWLSFLFYQYEASFYGLTAVHTDDTITVTPLEFIELFSAQQRHPFISIEGADKASNERIEAASAASKYWYSEDLWDYVSVEEDQLAFQLPINEQASQLVNTALAQKLVELGLAIGEIPSLLSYFRNGGWPIHSKTVEDEIYVGMRLREPAENEDEWHLETVIRGKKSMNYWAPPVRKRTLKIENALPEKWKNYAIGIQQLQQQMIDLLRDQAYMQDVDSEKFLSSRLKDADVREFLRSDFARLQALGFEIVLPAWLKELKDSRFKVRATANTASNYKSAAGLQEILTFNWKLSLNGQEISMEDFQQMVNDNREFIRAGTEWVRVDAQWMQEIRKLMDKAESENWTVKDLLFQELPEELTIPLDDEEEEEADDPFFQFEMQKSLREYVKKLVDKKGLPQVPISQNLHAELRPYQQEGFEWLSFMHDQQFGACLADDMGLGKTVQLISYLLHIYDKNKEASPSLIICPTSVLGNWQKELARFAPTLKVYMHYGPTRLKDQTFYDHLQREKPQIVLSTYGTITQDVEMLEEIEWSNVTLDEAQNIKNMHTKQSKAIRKLRGKHHIALTGTPVENRLSELWAIFDFIYKGYLGSFSRFQEEYIAPIERDDSEVHKHRLRKKIQPFLLRRTKQDPALMLNLPDKVEQREYCPLTEEQAVLYESFIQETVQKLETLSGFERKGLILKMLNKLKQLCNHPALYLKEPFENAKEMMERSEKLDRIITLAGDIAGNGEQCLIFTQYIGMGQLIQHCLTELYDIDAPFLTGSMPKNQRDYFVESFQKGEFPIFILSLKAGGTGLNLTAANHVLHADRWWNPAVENQATDRAYRIGQTQFVHVHKFMTTGTVEEKIDTLLTEKQSLSEELIQSSQWITELNDDEIKDLLSFNF</sequence>
<protein>
    <submittedName>
        <fullName evidence="4">Helicase</fullName>
    </submittedName>
</protein>
<dbReference type="PROSITE" id="PS51192">
    <property type="entry name" value="HELICASE_ATP_BIND_1"/>
    <property type="match status" value="1"/>
</dbReference>
<dbReference type="STRING" id="241244.ATY39_16960"/>
<dbReference type="Pfam" id="PF00176">
    <property type="entry name" value="SNF2-rel_dom"/>
    <property type="match status" value="1"/>
</dbReference>
<dbReference type="SMART" id="SM00490">
    <property type="entry name" value="HELICc"/>
    <property type="match status" value="1"/>
</dbReference>
<evidence type="ECO:0000259" key="2">
    <source>
        <dbReference type="PROSITE" id="PS51192"/>
    </source>
</evidence>
<dbReference type="PROSITE" id="PS51194">
    <property type="entry name" value="HELICASE_CTER"/>
    <property type="match status" value="1"/>
</dbReference>
<dbReference type="InterPro" id="IPR049730">
    <property type="entry name" value="SNF2/RAD54-like_C"/>
</dbReference>
<dbReference type="PANTHER" id="PTHR45629:SF7">
    <property type="entry name" value="DNA EXCISION REPAIR PROTEIN ERCC-6-RELATED"/>
    <property type="match status" value="1"/>
</dbReference>
<keyword evidence="4" id="KW-0547">Nucleotide-binding</keyword>